<sequence>MKKIVSILTAAIMLMALQPARAEFKPSQARITFIKGKVEVQRQGSQTPVPAMMKMTVYPGDMISTDDGSEAELKLSDGSILKLKDQGRLEIERMERQKKPLTTINSFRLAAGKILGSIRKLSSQESKFTVTTPTAVAGIRGTVFGVFVEGDSTELNVLKGEVAIQGDAGGEVLVKDKMMLTVAKGDSAHNPVVMTAAKLAFMTMWAGAALKIGSMGSAAATAWYATTPAIIGGAAAVVATSAVVIIASQNDETPAPEPGAQTIPAPPGWPQ</sequence>
<name>A0A1F5RCN5_9BACT</name>
<feature type="domain" description="FecR protein" evidence="3">
    <location>
        <begin position="62"/>
        <end position="162"/>
    </location>
</feature>
<proteinExistence type="predicted"/>
<dbReference type="Proteomes" id="UP000177230">
    <property type="component" value="Unassembled WGS sequence"/>
</dbReference>
<dbReference type="Gene3D" id="2.60.120.1440">
    <property type="match status" value="1"/>
</dbReference>
<feature type="chain" id="PRO_5009520687" description="FecR protein domain-containing protein" evidence="2">
    <location>
        <begin position="23"/>
        <end position="271"/>
    </location>
</feature>
<evidence type="ECO:0000256" key="2">
    <source>
        <dbReference type="SAM" id="SignalP"/>
    </source>
</evidence>
<dbReference type="EMBL" id="MFFM01000034">
    <property type="protein sequence ID" value="OGF12230.1"/>
    <property type="molecule type" value="Genomic_DNA"/>
</dbReference>
<dbReference type="PANTHER" id="PTHR38731:SF1">
    <property type="entry name" value="FECR PROTEIN DOMAIN-CONTAINING PROTEIN"/>
    <property type="match status" value="1"/>
</dbReference>
<comment type="caution">
    <text evidence="4">The sequence shown here is derived from an EMBL/GenBank/DDBJ whole genome shotgun (WGS) entry which is preliminary data.</text>
</comment>
<dbReference type="PANTHER" id="PTHR38731">
    <property type="entry name" value="LIPL45-RELATED LIPOPROTEIN-RELATED"/>
    <property type="match status" value="1"/>
</dbReference>
<organism evidence="4 5">
    <name type="scientific">Candidatus Edwardsbacteria bacterium GWF2_54_11</name>
    <dbReference type="NCBI Taxonomy" id="1817851"/>
    <lineage>
        <taxon>Bacteria</taxon>
        <taxon>Candidatus Edwardsiibacteriota</taxon>
    </lineage>
</organism>
<gene>
    <name evidence="4" type="ORF">A2024_04395</name>
</gene>
<reference evidence="4 5" key="1">
    <citation type="journal article" date="2016" name="Nat. Commun.">
        <title>Thousands of microbial genomes shed light on interconnected biogeochemical processes in an aquifer system.</title>
        <authorList>
            <person name="Anantharaman K."/>
            <person name="Brown C.T."/>
            <person name="Hug L.A."/>
            <person name="Sharon I."/>
            <person name="Castelle C.J."/>
            <person name="Probst A.J."/>
            <person name="Thomas B.C."/>
            <person name="Singh A."/>
            <person name="Wilkins M.J."/>
            <person name="Karaoz U."/>
            <person name="Brodie E.L."/>
            <person name="Williams K.H."/>
            <person name="Hubbard S.S."/>
            <person name="Banfield J.F."/>
        </authorList>
    </citation>
    <scope>NUCLEOTIDE SEQUENCE [LARGE SCALE GENOMIC DNA]</scope>
</reference>
<dbReference type="AlphaFoldDB" id="A0A1F5RCN5"/>
<feature type="signal peptide" evidence="2">
    <location>
        <begin position="1"/>
        <end position="22"/>
    </location>
</feature>
<evidence type="ECO:0000313" key="5">
    <source>
        <dbReference type="Proteomes" id="UP000177230"/>
    </source>
</evidence>
<dbReference type="InterPro" id="IPR006860">
    <property type="entry name" value="FecR"/>
</dbReference>
<accession>A0A1F5RCN5</accession>
<feature type="region of interest" description="Disordered" evidence="1">
    <location>
        <begin position="251"/>
        <end position="271"/>
    </location>
</feature>
<keyword evidence="2" id="KW-0732">Signal</keyword>
<evidence type="ECO:0000256" key="1">
    <source>
        <dbReference type="SAM" id="MobiDB-lite"/>
    </source>
</evidence>
<protein>
    <recommendedName>
        <fullName evidence="3">FecR protein domain-containing protein</fullName>
    </recommendedName>
</protein>
<evidence type="ECO:0000259" key="3">
    <source>
        <dbReference type="Pfam" id="PF04773"/>
    </source>
</evidence>
<evidence type="ECO:0000313" key="4">
    <source>
        <dbReference type="EMBL" id="OGF12230.1"/>
    </source>
</evidence>
<dbReference type="Pfam" id="PF04773">
    <property type="entry name" value="FecR"/>
    <property type="match status" value="1"/>
</dbReference>